<protein>
    <submittedName>
        <fullName evidence="1">Uncharacterized protein</fullName>
    </submittedName>
</protein>
<accession>A0ACC3T3T7</accession>
<evidence type="ECO:0000313" key="1">
    <source>
        <dbReference type="EMBL" id="KAK9238562.1"/>
    </source>
</evidence>
<gene>
    <name evidence="1" type="ORF">V1525DRAFT_400911</name>
</gene>
<reference evidence="2" key="1">
    <citation type="journal article" date="2024" name="Front. Bioeng. Biotechnol.">
        <title>Genome-scale model development and genomic sequencing of the oleaginous clade Lipomyces.</title>
        <authorList>
            <person name="Czajka J.J."/>
            <person name="Han Y."/>
            <person name="Kim J."/>
            <person name="Mondo S.J."/>
            <person name="Hofstad B.A."/>
            <person name="Robles A."/>
            <person name="Haridas S."/>
            <person name="Riley R."/>
            <person name="LaButti K."/>
            <person name="Pangilinan J."/>
            <person name="Andreopoulos W."/>
            <person name="Lipzen A."/>
            <person name="Yan J."/>
            <person name="Wang M."/>
            <person name="Ng V."/>
            <person name="Grigoriev I.V."/>
            <person name="Spatafora J.W."/>
            <person name="Magnuson J.K."/>
            <person name="Baker S.E."/>
            <person name="Pomraning K.R."/>
        </authorList>
    </citation>
    <scope>NUCLEOTIDE SEQUENCE [LARGE SCALE GENOMIC DNA]</scope>
    <source>
        <strain evidence="2">CBS 7786</strain>
    </source>
</reference>
<keyword evidence="2" id="KW-1185">Reference proteome</keyword>
<name>A0ACC3T3T7_LIPKO</name>
<evidence type="ECO:0000313" key="2">
    <source>
        <dbReference type="Proteomes" id="UP001433508"/>
    </source>
</evidence>
<sequence>MSDKPYDEISLTSAQPQGFDLERELLQRFINLHSSHPHHEIFGEPTEGLLRLPPYPSRPTEQNWANLCRIIACSVSHSIGSSFGPSDCWLVPAQGRRICIDTKAEFSIKAFLIARLLAFLADPTPLH</sequence>
<dbReference type="Proteomes" id="UP001433508">
    <property type="component" value="Unassembled WGS sequence"/>
</dbReference>
<proteinExistence type="predicted"/>
<dbReference type="EMBL" id="MU971355">
    <property type="protein sequence ID" value="KAK9238562.1"/>
    <property type="molecule type" value="Genomic_DNA"/>
</dbReference>
<organism evidence="1 2">
    <name type="scientific">Lipomyces kononenkoae</name>
    <name type="common">Yeast</name>
    <dbReference type="NCBI Taxonomy" id="34357"/>
    <lineage>
        <taxon>Eukaryota</taxon>
        <taxon>Fungi</taxon>
        <taxon>Dikarya</taxon>
        <taxon>Ascomycota</taxon>
        <taxon>Saccharomycotina</taxon>
        <taxon>Lipomycetes</taxon>
        <taxon>Lipomycetales</taxon>
        <taxon>Lipomycetaceae</taxon>
        <taxon>Lipomyces</taxon>
    </lineage>
</organism>
<comment type="caution">
    <text evidence="1">The sequence shown here is derived from an EMBL/GenBank/DDBJ whole genome shotgun (WGS) entry which is preliminary data.</text>
</comment>